<organism evidence="1 2">
    <name type="scientific">Alteromonas phage vB_AcoS-R7M</name>
    <dbReference type="NCBI Taxonomy" id="2729541"/>
    <lineage>
        <taxon>Viruses</taxon>
        <taxon>Duplodnaviria</taxon>
        <taxon>Heunggongvirae</taxon>
        <taxon>Uroviricota</taxon>
        <taxon>Caudoviricetes</taxon>
        <taxon>Queuovirinae</taxon>
        <taxon>Amoyvirus</taxon>
        <taxon>Amoyvirus R7M</taxon>
    </lineage>
</organism>
<keyword evidence="2" id="KW-1185">Reference proteome</keyword>
<accession>A0A6M3YNL0</accession>
<reference evidence="2" key="1">
    <citation type="submission" date="2020-04" db="EMBL/GenBank/DDBJ databases">
        <authorList>
            <person name="Ma R."/>
            <person name="Lai J."/>
            <person name="Yang Y."/>
            <person name="Jiao N."/>
            <person name="Zhang R."/>
        </authorList>
    </citation>
    <scope>NUCLEOTIDE SEQUENCE [LARGE SCALE GENOMIC DNA]</scope>
</reference>
<dbReference type="EMBL" id="MT345684">
    <property type="protein sequence ID" value="QJI53341.1"/>
    <property type="molecule type" value="Genomic_DNA"/>
</dbReference>
<evidence type="ECO:0000313" key="2">
    <source>
        <dbReference type="Proteomes" id="UP000503037"/>
    </source>
</evidence>
<gene>
    <name evidence="1" type="ORF">vBAcoSR7M_19</name>
</gene>
<sequence length="84" mass="9201">MTVSKMSEKSKSSLHTSPEDALKDALDTLGNEGAFKNCKKLLILALDDTEGNYNISYINAGMKSSEMVALCDISKTLFKQDMGY</sequence>
<dbReference type="Proteomes" id="UP000503037">
    <property type="component" value="Segment"/>
</dbReference>
<protein>
    <submittedName>
        <fullName evidence="1">Uncharacterized protein</fullName>
    </submittedName>
</protein>
<proteinExistence type="predicted"/>
<name>A0A6M3YNL0_9CAUD</name>
<evidence type="ECO:0000313" key="1">
    <source>
        <dbReference type="EMBL" id="QJI53341.1"/>
    </source>
</evidence>